<feature type="domain" description="CobW/HypB/UreG nucleotide-binding" evidence="1">
    <location>
        <begin position="39"/>
        <end position="79"/>
    </location>
</feature>
<dbReference type="Gene3D" id="3.30.1220.10">
    <property type="entry name" value="CobW-like, C-terminal domain"/>
    <property type="match status" value="1"/>
</dbReference>
<gene>
    <name evidence="2" type="ORF">RUM44_011342</name>
</gene>
<evidence type="ECO:0000313" key="2">
    <source>
        <dbReference type="EMBL" id="KAK6624483.1"/>
    </source>
</evidence>
<dbReference type="Pfam" id="PF02492">
    <property type="entry name" value="cobW"/>
    <property type="match status" value="1"/>
</dbReference>
<protein>
    <recommendedName>
        <fullName evidence="1">CobW/HypB/UreG nucleotide-binding domain-containing protein</fullName>
    </recommendedName>
</protein>
<dbReference type="InterPro" id="IPR003495">
    <property type="entry name" value="CobW/HypB/UreG_nucleotide-bd"/>
</dbReference>
<sequence length="192" mass="21677">MDGLDYRLISNMSWRCFAPICINCYGDWLRVRISVCLRVLRRQIALADLVIINKVDLIGEEVLNCLKEEVRKINSHSKILLAERCEVDINEILDIRAYSSFSQNELIEKAETEGLGDAHHLDSKVTTVTLDVPISLTRDALKRFLSKLLWEKVTEGESGLKSVVLRLKGGGRVCVKIDTRGGGMRPFSQFQG</sequence>
<evidence type="ECO:0000259" key="1">
    <source>
        <dbReference type="Pfam" id="PF02492"/>
    </source>
</evidence>
<dbReference type="EMBL" id="JAWJWF010000046">
    <property type="protein sequence ID" value="KAK6624483.1"/>
    <property type="molecule type" value="Genomic_DNA"/>
</dbReference>
<evidence type="ECO:0000313" key="3">
    <source>
        <dbReference type="Proteomes" id="UP001359485"/>
    </source>
</evidence>
<comment type="caution">
    <text evidence="2">The sequence shown here is derived from an EMBL/GenBank/DDBJ whole genome shotgun (WGS) entry which is preliminary data.</text>
</comment>
<dbReference type="InterPro" id="IPR027417">
    <property type="entry name" value="P-loop_NTPase"/>
</dbReference>
<keyword evidence="3" id="KW-1185">Reference proteome</keyword>
<accession>A0ABR1APR1</accession>
<dbReference type="InterPro" id="IPR051316">
    <property type="entry name" value="Zinc-reg_GTPase_activator"/>
</dbReference>
<reference evidence="2 3" key="1">
    <citation type="submission" date="2023-09" db="EMBL/GenBank/DDBJ databases">
        <title>Genomes of two closely related lineages of the louse Polyplax serrata with different host specificities.</title>
        <authorList>
            <person name="Martinu J."/>
            <person name="Tarabai H."/>
            <person name="Stefka J."/>
            <person name="Hypsa V."/>
        </authorList>
    </citation>
    <scope>NUCLEOTIDE SEQUENCE [LARGE SCALE GENOMIC DNA]</scope>
    <source>
        <strain evidence="2">98ZLc_SE</strain>
    </source>
</reference>
<dbReference type="PANTHER" id="PTHR13748:SF31">
    <property type="entry name" value="ZINC-REGULATED GTPASE METALLOPROTEIN ACTIVATOR 1A-RELATED"/>
    <property type="match status" value="1"/>
</dbReference>
<dbReference type="PANTHER" id="PTHR13748">
    <property type="entry name" value="COBW-RELATED"/>
    <property type="match status" value="1"/>
</dbReference>
<organism evidence="2 3">
    <name type="scientific">Polyplax serrata</name>
    <name type="common">Common mouse louse</name>
    <dbReference type="NCBI Taxonomy" id="468196"/>
    <lineage>
        <taxon>Eukaryota</taxon>
        <taxon>Metazoa</taxon>
        <taxon>Ecdysozoa</taxon>
        <taxon>Arthropoda</taxon>
        <taxon>Hexapoda</taxon>
        <taxon>Insecta</taxon>
        <taxon>Pterygota</taxon>
        <taxon>Neoptera</taxon>
        <taxon>Paraneoptera</taxon>
        <taxon>Psocodea</taxon>
        <taxon>Troctomorpha</taxon>
        <taxon>Phthiraptera</taxon>
        <taxon>Anoplura</taxon>
        <taxon>Polyplacidae</taxon>
        <taxon>Polyplax</taxon>
    </lineage>
</organism>
<dbReference type="InterPro" id="IPR036627">
    <property type="entry name" value="CobW-likC_sf"/>
</dbReference>
<proteinExistence type="predicted"/>
<dbReference type="Gene3D" id="3.40.50.300">
    <property type="entry name" value="P-loop containing nucleotide triphosphate hydrolases"/>
    <property type="match status" value="1"/>
</dbReference>
<name>A0ABR1APR1_POLSC</name>
<dbReference type="Proteomes" id="UP001359485">
    <property type="component" value="Unassembled WGS sequence"/>
</dbReference>